<comment type="caution">
    <text evidence="1">The sequence shown here is derived from an EMBL/GenBank/DDBJ whole genome shotgun (WGS) entry which is preliminary data.</text>
</comment>
<proteinExistence type="predicted"/>
<keyword evidence="3" id="KW-1185">Reference proteome</keyword>
<dbReference type="AlphaFoldDB" id="A0A2I0SGK8"/>
<name>A0A2I0SGK8_9ACTN</name>
<sequence>GMARLKSWQIFRRSRISPNRMSVITKAVLTLEKQR</sequence>
<gene>
    <name evidence="2" type="ORF">CW362_22040</name>
    <name evidence="1" type="ORF">CW362_31520</name>
</gene>
<accession>A0A2I0SGK8</accession>
<dbReference type="EMBL" id="PJOS01000086">
    <property type="protein sequence ID" value="PKT69068.1"/>
    <property type="molecule type" value="Genomic_DNA"/>
</dbReference>
<evidence type="ECO:0000313" key="2">
    <source>
        <dbReference type="EMBL" id="PKT70957.1"/>
    </source>
</evidence>
<feature type="non-terminal residue" evidence="1">
    <location>
        <position position="1"/>
    </location>
</feature>
<organism evidence="1 3">
    <name type="scientific">Streptomyces populi</name>
    <dbReference type="NCBI Taxonomy" id="2058924"/>
    <lineage>
        <taxon>Bacteria</taxon>
        <taxon>Bacillati</taxon>
        <taxon>Actinomycetota</taxon>
        <taxon>Actinomycetes</taxon>
        <taxon>Kitasatosporales</taxon>
        <taxon>Streptomycetaceae</taxon>
        <taxon>Streptomyces</taxon>
    </lineage>
</organism>
<evidence type="ECO:0000313" key="3">
    <source>
        <dbReference type="Proteomes" id="UP000236178"/>
    </source>
</evidence>
<reference evidence="1 3" key="1">
    <citation type="submission" date="2017-12" db="EMBL/GenBank/DDBJ databases">
        <title>Streptomyces populusis sp. nov., a novel endophytic actinobacterium isolated from stems of Populus adenopoda Maxim.</title>
        <authorList>
            <person name="Wang Z."/>
        </authorList>
    </citation>
    <scope>NUCLEOTIDE SEQUENCE [LARGE SCALE GENOMIC DNA]</scope>
    <source>
        <strain evidence="1 3">A249</strain>
    </source>
</reference>
<evidence type="ECO:0000313" key="1">
    <source>
        <dbReference type="EMBL" id="PKT69068.1"/>
    </source>
</evidence>
<dbReference type="EMBL" id="PJOS01000042">
    <property type="protein sequence ID" value="PKT70957.1"/>
    <property type="molecule type" value="Genomic_DNA"/>
</dbReference>
<protein>
    <submittedName>
        <fullName evidence="1">IS5/IS1182 family transposase</fullName>
    </submittedName>
</protein>
<dbReference type="Proteomes" id="UP000236178">
    <property type="component" value="Unassembled WGS sequence"/>
</dbReference>